<feature type="coiled-coil region" evidence="1">
    <location>
        <begin position="236"/>
        <end position="377"/>
    </location>
</feature>
<dbReference type="CDD" id="cd06503">
    <property type="entry name" value="ATP-synt_Fo_b"/>
    <property type="match status" value="1"/>
</dbReference>
<feature type="compositionally biased region" description="Basic and acidic residues" evidence="2">
    <location>
        <begin position="20"/>
        <end position="34"/>
    </location>
</feature>
<dbReference type="AlphaFoldDB" id="A0A366RR14"/>
<feature type="compositionally biased region" description="Low complexity" evidence="2">
    <location>
        <begin position="456"/>
        <end position="469"/>
    </location>
</feature>
<evidence type="ECO:0000256" key="1">
    <source>
        <dbReference type="SAM" id="Coils"/>
    </source>
</evidence>
<keyword evidence="4" id="KW-1185">Reference proteome</keyword>
<feature type="region of interest" description="Disordered" evidence="2">
    <location>
        <begin position="429"/>
        <end position="505"/>
    </location>
</feature>
<comment type="caution">
    <text evidence="3">The sequence shown here is derived from an EMBL/GenBank/DDBJ whole genome shotgun (WGS) entry which is preliminary data.</text>
</comment>
<name>A0A366RR14_9HYPO</name>
<keyword evidence="1" id="KW-0175">Coiled coil</keyword>
<protein>
    <submittedName>
        <fullName evidence="3">Uncharacterized protein</fullName>
    </submittedName>
</protein>
<dbReference type="RefSeq" id="XP_031016235.1">
    <property type="nucleotide sequence ID" value="XM_031159683.1"/>
</dbReference>
<accession>A0A366RR14</accession>
<feature type="compositionally biased region" description="Pro residues" evidence="2">
    <location>
        <begin position="213"/>
        <end position="226"/>
    </location>
</feature>
<dbReference type="GeneID" id="41994979"/>
<dbReference type="EMBL" id="QKXC01000113">
    <property type="protein sequence ID" value="RBR19543.1"/>
    <property type="molecule type" value="Genomic_DNA"/>
</dbReference>
<feature type="compositionally biased region" description="Polar residues" evidence="2">
    <location>
        <begin position="138"/>
        <end position="172"/>
    </location>
</feature>
<feature type="region of interest" description="Disordered" evidence="2">
    <location>
        <begin position="1"/>
        <end position="179"/>
    </location>
</feature>
<feature type="compositionally biased region" description="Basic and acidic residues" evidence="2">
    <location>
        <begin position="599"/>
        <end position="612"/>
    </location>
</feature>
<evidence type="ECO:0000256" key="2">
    <source>
        <dbReference type="SAM" id="MobiDB-lite"/>
    </source>
</evidence>
<dbReference type="OrthoDB" id="5093699at2759"/>
<feature type="region of interest" description="Disordered" evidence="2">
    <location>
        <begin position="211"/>
        <end position="231"/>
    </location>
</feature>
<reference evidence="3 4" key="1">
    <citation type="submission" date="2018-06" db="EMBL/GenBank/DDBJ databases">
        <title>Fusarium incarnatum-equiseti species complex species 28.</title>
        <authorList>
            <person name="Gardiner D.M."/>
        </authorList>
    </citation>
    <scope>NUCLEOTIDE SEQUENCE [LARGE SCALE GENOMIC DNA]</scope>
    <source>
        <strain evidence="3 4">FIESC_28</strain>
    </source>
</reference>
<feature type="compositionally biased region" description="Polar residues" evidence="2">
    <location>
        <begin position="485"/>
        <end position="497"/>
    </location>
</feature>
<feature type="compositionally biased region" description="Polar residues" evidence="2">
    <location>
        <begin position="432"/>
        <end position="450"/>
    </location>
</feature>
<organism evidence="3 4">
    <name type="scientific">Fusarium coffeatum</name>
    <dbReference type="NCBI Taxonomy" id="231269"/>
    <lineage>
        <taxon>Eukaryota</taxon>
        <taxon>Fungi</taxon>
        <taxon>Dikarya</taxon>
        <taxon>Ascomycota</taxon>
        <taxon>Pezizomycotina</taxon>
        <taxon>Sordariomycetes</taxon>
        <taxon>Hypocreomycetidae</taxon>
        <taxon>Hypocreales</taxon>
        <taxon>Nectriaceae</taxon>
        <taxon>Fusarium</taxon>
        <taxon>Fusarium incarnatum-equiseti species complex</taxon>
    </lineage>
</organism>
<evidence type="ECO:0000313" key="4">
    <source>
        <dbReference type="Proteomes" id="UP000253153"/>
    </source>
</evidence>
<evidence type="ECO:0000313" key="3">
    <source>
        <dbReference type="EMBL" id="RBR19543.1"/>
    </source>
</evidence>
<feature type="region of interest" description="Disordered" evidence="2">
    <location>
        <begin position="569"/>
        <end position="646"/>
    </location>
</feature>
<sequence length="717" mass="79717">MLKLKPSAPGRSHRRRKEGKKATVETDASSEKSRPYSSDSEGSWLDDIGPSESASVVPENPQVSSQRVAHQSHRMEDPSSPNLASNGLGGHPLVHFGGYSGIPQMPPPRRRRSGMHEPTTGNPSMEYPSHRVRYPQAPNMQRNPGPQYSSAPDMQSNPQYPPASNGQGNSDPQAGVNPYGYFGPNYQNVHYNPYANHYPPGMIPGNPYLTFPAAPPAAPPREQSPPPREDPDKIRLEAEIAAFKAMEERAKAAEKQKEREAQIRKEAEEAFHRRMEDMRLAQEEAKKEIEWARLEAQRLARENLETERKAEEMQAKKHAEMMASAEEAAIERLQKEKESEEERAKQLADLEREVRLKLESERRAKLAEQEAKARQNEDLERLAKLKMLQSMDEIVSLTKKKVLHELVMDGDLTGRQDWLIKVQDEIEAGKGQSRNGSSIDGGRTSISKQGLTPRHATASTVRSASSASAKLSTVSPAPPEAPNVPESSDSESAQSRVGTDPLTGRTYPQLHRFGSQRQETHDNDLVGQIADAVIERLMSSPYYDVSIRHRQQADRYYSTNSFTPASNPFEGGSRFGNQESFGYGPPPCGPMRRFYVPPKPDHLRGRSLKEPGRSPSFSPPAQQDVPVSRGGSRLSTIHSAPSPPPLEEWLDSTQAATSYSEVETVTQEPPGIRMGYVGAEEVLPGHSNAWFEESLHRMEKVNASVYVTEQGVEHGFR</sequence>
<dbReference type="Proteomes" id="UP000253153">
    <property type="component" value="Unassembled WGS sequence"/>
</dbReference>
<proteinExistence type="predicted"/>
<gene>
    <name evidence="3" type="ORF">FIESC28_05538</name>
</gene>